<dbReference type="SUPFAM" id="SSF53850">
    <property type="entry name" value="Periplasmic binding protein-like II"/>
    <property type="match status" value="1"/>
</dbReference>
<dbReference type="PANTHER" id="PTHR30537:SF26">
    <property type="entry name" value="GLYCINE CLEAVAGE SYSTEM TRANSCRIPTIONAL ACTIVATOR"/>
    <property type="match status" value="1"/>
</dbReference>
<dbReference type="InterPro" id="IPR000847">
    <property type="entry name" value="LysR_HTH_N"/>
</dbReference>
<dbReference type="Pfam" id="PF03466">
    <property type="entry name" value="LysR_substrate"/>
    <property type="match status" value="1"/>
</dbReference>
<keyword evidence="2" id="KW-0805">Transcription regulation</keyword>
<organism evidence="6 7">
    <name type="scientific">Tatumella morbirosei</name>
    <dbReference type="NCBI Taxonomy" id="642227"/>
    <lineage>
        <taxon>Bacteria</taxon>
        <taxon>Pseudomonadati</taxon>
        <taxon>Pseudomonadota</taxon>
        <taxon>Gammaproteobacteria</taxon>
        <taxon>Enterobacterales</taxon>
        <taxon>Erwiniaceae</taxon>
        <taxon>Tatumella</taxon>
    </lineage>
</organism>
<evidence type="ECO:0000313" key="7">
    <source>
        <dbReference type="Proteomes" id="UP000029577"/>
    </source>
</evidence>
<dbReference type="eggNOG" id="COG0583">
    <property type="taxonomic scope" value="Bacteria"/>
</dbReference>
<dbReference type="PRINTS" id="PR00039">
    <property type="entry name" value="HTHLYSR"/>
</dbReference>
<dbReference type="InterPro" id="IPR036390">
    <property type="entry name" value="WH_DNA-bd_sf"/>
</dbReference>
<dbReference type="InterPro" id="IPR005119">
    <property type="entry name" value="LysR_subst-bd"/>
</dbReference>
<dbReference type="GO" id="GO:0043565">
    <property type="term" value="F:sequence-specific DNA binding"/>
    <property type="evidence" value="ECO:0007669"/>
    <property type="project" value="TreeGrafter"/>
</dbReference>
<evidence type="ECO:0000256" key="1">
    <source>
        <dbReference type="ARBA" id="ARBA00009437"/>
    </source>
</evidence>
<protein>
    <submittedName>
        <fullName evidence="6">LysR family transcriptional regulator</fullName>
    </submittedName>
</protein>
<dbReference type="InterPro" id="IPR058163">
    <property type="entry name" value="LysR-type_TF_proteobact-type"/>
</dbReference>
<keyword evidence="7" id="KW-1185">Reference proteome</keyword>
<dbReference type="GO" id="GO:0003700">
    <property type="term" value="F:DNA-binding transcription factor activity"/>
    <property type="evidence" value="ECO:0007669"/>
    <property type="project" value="InterPro"/>
</dbReference>
<keyword evidence="3" id="KW-0238">DNA-binding</keyword>
<dbReference type="Pfam" id="PF00126">
    <property type="entry name" value="HTH_1"/>
    <property type="match status" value="1"/>
</dbReference>
<keyword evidence="4" id="KW-0804">Transcription</keyword>
<feature type="domain" description="HTH lysR-type" evidence="5">
    <location>
        <begin position="14"/>
        <end position="71"/>
    </location>
</feature>
<dbReference type="EMBL" id="JPKR02000003">
    <property type="protein sequence ID" value="KGD73065.1"/>
    <property type="molecule type" value="Genomic_DNA"/>
</dbReference>
<dbReference type="Proteomes" id="UP000029577">
    <property type="component" value="Unassembled WGS sequence"/>
</dbReference>
<sequence length="307" mass="33718">MSGETGVTCVKKLPGTASLLAFEAAARHGNFARAAAELSLTEGAISRQIARLESLLECRLFERTGNRVSLNAVGARYAQSVRETLQRFEKDSQSVSGSSAGQRHLELAVSPTFASRWLIPRLKGFRQQYPDITLNITARSDPFILSGSGLDAAIHFDHPAWAGMQVRPLFRERLIAVCHRQLINGEDPGLLLNKLPRIHRRQNPEAWARFSAAAGIPLDYPAQGTLVDLHEMAIAMALAGDRVALVPEVYVERELACGQLVSPWSQSTLLSKTFCLIMPVVDGQGNSALHDFSGWLISQTREMIFSE</sequence>
<dbReference type="RefSeq" id="WP_038020715.1">
    <property type="nucleotide sequence ID" value="NZ_JPKR02000003.1"/>
</dbReference>
<dbReference type="SUPFAM" id="SSF46785">
    <property type="entry name" value="Winged helix' DNA-binding domain"/>
    <property type="match status" value="1"/>
</dbReference>
<evidence type="ECO:0000256" key="4">
    <source>
        <dbReference type="ARBA" id="ARBA00023163"/>
    </source>
</evidence>
<dbReference type="Gene3D" id="3.40.190.10">
    <property type="entry name" value="Periplasmic binding protein-like II"/>
    <property type="match status" value="2"/>
</dbReference>
<proteinExistence type="inferred from homology"/>
<dbReference type="PROSITE" id="PS50931">
    <property type="entry name" value="HTH_LYSR"/>
    <property type="match status" value="1"/>
</dbReference>
<dbReference type="GO" id="GO:0006351">
    <property type="term" value="P:DNA-templated transcription"/>
    <property type="evidence" value="ECO:0007669"/>
    <property type="project" value="TreeGrafter"/>
</dbReference>
<name>A0A095VEI0_9GAMM</name>
<reference evidence="6" key="1">
    <citation type="submission" date="2014-12" db="EMBL/GenBank/DDBJ databases">
        <title>The draft genome of the Tatumella morbirosei type strain, LMG23360T isolated from pineapple rot.</title>
        <authorList>
            <person name="Smits T.H."/>
            <person name="Palmer M."/>
            <person name="Venter S.N."/>
            <person name="Duffy B."/>
            <person name="Steenkamp E.T."/>
            <person name="Chan W.Y."/>
            <person name="Coutinho T.A."/>
            <person name="Coetzee M.P."/>
            <person name="De Maayer P."/>
        </authorList>
    </citation>
    <scope>NUCLEOTIDE SEQUENCE [LARGE SCALE GENOMIC DNA]</scope>
    <source>
        <strain evidence="6">LMG 23360</strain>
    </source>
</reference>
<evidence type="ECO:0000313" key="6">
    <source>
        <dbReference type="EMBL" id="KGD73065.1"/>
    </source>
</evidence>
<dbReference type="Gene3D" id="1.10.10.10">
    <property type="entry name" value="Winged helix-like DNA-binding domain superfamily/Winged helix DNA-binding domain"/>
    <property type="match status" value="1"/>
</dbReference>
<accession>A0A095VEI0</accession>
<comment type="caution">
    <text evidence="6">The sequence shown here is derived from an EMBL/GenBank/DDBJ whole genome shotgun (WGS) entry which is preliminary data.</text>
</comment>
<dbReference type="InterPro" id="IPR036388">
    <property type="entry name" value="WH-like_DNA-bd_sf"/>
</dbReference>
<evidence type="ECO:0000256" key="3">
    <source>
        <dbReference type="ARBA" id="ARBA00023125"/>
    </source>
</evidence>
<dbReference type="PANTHER" id="PTHR30537">
    <property type="entry name" value="HTH-TYPE TRANSCRIPTIONAL REGULATOR"/>
    <property type="match status" value="1"/>
</dbReference>
<dbReference type="STRING" id="642227.HA49_12780"/>
<dbReference type="OrthoDB" id="5526340at2"/>
<evidence type="ECO:0000256" key="2">
    <source>
        <dbReference type="ARBA" id="ARBA00023015"/>
    </source>
</evidence>
<gene>
    <name evidence="6" type="ORF">HA49_12780</name>
</gene>
<evidence type="ECO:0000259" key="5">
    <source>
        <dbReference type="PROSITE" id="PS50931"/>
    </source>
</evidence>
<dbReference type="AlphaFoldDB" id="A0A095VEI0"/>
<comment type="similarity">
    <text evidence="1">Belongs to the LysR transcriptional regulatory family.</text>
</comment>